<dbReference type="AlphaFoldDB" id="A0A0J8QJA8"/>
<organism evidence="1 2">
    <name type="scientific">Coccidioides immitis RMSCC 3703</name>
    <dbReference type="NCBI Taxonomy" id="454286"/>
    <lineage>
        <taxon>Eukaryota</taxon>
        <taxon>Fungi</taxon>
        <taxon>Dikarya</taxon>
        <taxon>Ascomycota</taxon>
        <taxon>Pezizomycotina</taxon>
        <taxon>Eurotiomycetes</taxon>
        <taxon>Eurotiomycetidae</taxon>
        <taxon>Onygenales</taxon>
        <taxon>Onygenaceae</taxon>
        <taxon>Coccidioides</taxon>
    </lineage>
</organism>
<name>A0A0J8QJA8_COCIT</name>
<evidence type="ECO:0000313" key="2">
    <source>
        <dbReference type="Proteomes" id="UP000054559"/>
    </source>
</evidence>
<protein>
    <submittedName>
        <fullName evidence="1">T-complex protein 1 subunit beta</fullName>
    </submittedName>
</protein>
<gene>
    <name evidence="1" type="ORF">CISG_09555</name>
</gene>
<accession>A0A0J8QJA8</accession>
<dbReference type="Proteomes" id="UP000054559">
    <property type="component" value="Unassembled WGS sequence"/>
</dbReference>
<evidence type="ECO:0000313" key="1">
    <source>
        <dbReference type="EMBL" id="KMU72479.1"/>
    </source>
</evidence>
<dbReference type="STRING" id="454286.A0A0J8QJA8"/>
<reference evidence="2" key="1">
    <citation type="journal article" date="2010" name="Genome Res.">
        <title>Population genomic sequencing of Coccidioides fungi reveals recent hybridization and transposon control.</title>
        <authorList>
            <person name="Neafsey D.E."/>
            <person name="Barker B.M."/>
            <person name="Sharpton T.J."/>
            <person name="Stajich J.E."/>
            <person name="Park D.J."/>
            <person name="Whiston E."/>
            <person name="Hung C.-Y."/>
            <person name="McMahan C."/>
            <person name="White J."/>
            <person name="Sykes S."/>
            <person name="Heiman D."/>
            <person name="Young S."/>
            <person name="Zeng Q."/>
            <person name="Abouelleil A."/>
            <person name="Aftuck L."/>
            <person name="Bessette D."/>
            <person name="Brown A."/>
            <person name="FitzGerald M."/>
            <person name="Lui A."/>
            <person name="Macdonald J.P."/>
            <person name="Priest M."/>
            <person name="Orbach M.J."/>
            <person name="Galgiani J.N."/>
            <person name="Kirkland T.N."/>
            <person name="Cole G.T."/>
            <person name="Birren B.W."/>
            <person name="Henn M.R."/>
            <person name="Taylor J.W."/>
            <person name="Rounsley S.D."/>
        </authorList>
    </citation>
    <scope>NUCLEOTIDE SEQUENCE [LARGE SCALE GENOMIC DNA]</scope>
    <source>
        <strain evidence="2">RMSCC 3703</strain>
    </source>
</reference>
<proteinExistence type="predicted"/>
<sequence length="137" mass="14437">MSSGLDLLTPGGGIANMRELGVVENYKLKRAGVSSASETAEVGIVQAQQINEKEIGNGVAGIVATSAKLKSHIFARHDNEIVNCTPGYPTSLPALCPKRSSPRRDVASGNKNRPSIISFANAPLAVCYWLLCGMVLV</sequence>
<dbReference type="EMBL" id="DS268217">
    <property type="protein sequence ID" value="KMU72479.1"/>
    <property type="molecule type" value="Genomic_DNA"/>
</dbReference>